<dbReference type="PANTHER" id="PTHR48200">
    <property type="entry name" value="PROTEIN, PUTATIVE-RELATED"/>
    <property type="match status" value="1"/>
</dbReference>
<evidence type="ECO:0000313" key="2">
    <source>
        <dbReference type="Proteomes" id="UP000593573"/>
    </source>
</evidence>
<gene>
    <name evidence="1" type="ORF">Goklo_024563</name>
</gene>
<protein>
    <submittedName>
        <fullName evidence="1">Uncharacterized protein</fullName>
    </submittedName>
</protein>
<name>A0A7J8WAZ8_9ROSI</name>
<dbReference type="PANTHER" id="PTHR48200:SF1">
    <property type="entry name" value="AMINOTRANSFERASE-LIKE PLANT MOBILE DOMAIN-CONTAINING PROTEIN"/>
    <property type="match status" value="1"/>
</dbReference>
<organism evidence="1 2">
    <name type="scientific">Gossypium klotzschianum</name>
    <dbReference type="NCBI Taxonomy" id="34286"/>
    <lineage>
        <taxon>Eukaryota</taxon>
        <taxon>Viridiplantae</taxon>
        <taxon>Streptophyta</taxon>
        <taxon>Embryophyta</taxon>
        <taxon>Tracheophyta</taxon>
        <taxon>Spermatophyta</taxon>
        <taxon>Magnoliopsida</taxon>
        <taxon>eudicotyledons</taxon>
        <taxon>Gunneridae</taxon>
        <taxon>Pentapetalae</taxon>
        <taxon>rosids</taxon>
        <taxon>malvids</taxon>
        <taxon>Malvales</taxon>
        <taxon>Malvaceae</taxon>
        <taxon>Malvoideae</taxon>
        <taxon>Gossypium</taxon>
    </lineage>
</organism>
<dbReference type="Proteomes" id="UP000593573">
    <property type="component" value="Unassembled WGS sequence"/>
</dbReference>
<comment type="caution">
    <text evidence="1">The sequence shown here is derived from an EMBL/GenBank/DDBJ whole genome shotgun (WGS) entry which is preliminary data.</text>
</comment>
<sequence>MQDSGSLSGYICTYVFVRFSSPCSRREMYSPEPNSDYTCISVTQNSLQELKEIWDRWNDETKQLFYSNYGDLLYLFDVKVNKAYSRVAYVPAFWNKVMNITGMTHPDGKKKVDVFAFSIYGLVIFPRALGHVDEAISDIFD</sequence>
<reference evidence="1 2" key="1">
    <citation type="journal article" date="2019" name="Genome Biol. Evol.">
        <title>Insights into the evolution of the New World diploid cottons (Gossypium, subgenus Houzingenia) based on genome sequencing.</title>
        <authorList>
            <person name="Grover C.E."/>
            <person name="Arick M.A. 2nd"/>
            <person name="Thrash A."/>
            <person name="Conover J.L."/>
            <person name="Sanders W.S."/>
            <person name="Peterson D.G."/>
            <person name="Frelichowski J.E."/>
            <person name="Scheffler J.A."/>
            <person name="Scheffler B.E."/>
            <person name="Wendel J.F."/>
        </authorList>
    </citation>
    <scope>NUCLEOTIDE SEQUENCE [LARGE SCALE GENOMIC DNA]</scope>
    <source>
        <strain evidence="1">57</strain>
        <tissue evidence="1">Leaf</tissue>
    </source>
</reference>
<dbReference type="OrthoDB" id="968951at2759"/>
<proteinExistence type="predicted"/>
<evidence type="ECO:0000313" key="1">
    <source>
        <dbReference type="EMBL" id="MBA0672000.1"/>
    </source>
</evidence>
<dbReference type="AlphaFoldDB" id="A0A7J8WAZ8"/>
<dbReference type="EMBL" id="JABFAB010242984">
    <property type="protein sequence ID" value="MBA0672000.1"/>
    <property type="molecule type" value="Genomic_DNA"/>
</dbReference>
<keyword evidence="2" id="KW-1185">Reference proteome</keyword>
<accession>A0A7J8WAZ8</accession>